<evidence type="ECO:0000256" key="1">
    <source>
        <dbReference type="SAM" id="MobiDB-lite"/>
    </source>
</evidence>
<reference evidence="2" key="1">
    <citation type="submission" date="2015-04" db="UniProtKB">
        <authorList>
            <consortium name="EnsemblPlants"/>
        </authorList>
    </citation>
    <scope>IDENTIFICATION</scope>
</reference>
<sequence>MGWGSSTAKEEAHPGGGRGGALCRRICRCVMEVYLELGMELVVDTGSIAVGAAPDANAAALPSPTAMNMRDRIADGKLRSVALAVTAKMPWLWAMTRLRTSMALEALVLRHSPRQLLVGEDAAMDSAGASCHSNTIHKTYSASDEVGGTGSHSSTSRRLCLRAEGES</sequence>
<organism evidence="2">
    <name type="scientific">Oryza meridionalis</name>
    <dbReference type="NCBI Taxonomy" id="40149"/>
    <lineage>
        <taxon>Eukaryota</taxon>
        <taxon>Viridiplantae</taxon>
        <taxon>Streptophyta</taxon>
        <taxon>Embryophyta</taxon>
        <taxon>Tracheophyta</taxon>
        <taxon>Spermatophyta</taxon>
        <taxon>Magnoliopsida</taxon>
        <taxon>Liliopsida</taxon>
        <taxon>Poales</taxon>
        <taxon>Poaceae</taxon>
        <taxon>BOP clade</taxon>
        <taxon>Oryzoideae</taxon>
        <taxon>Oryzeae</taxon>
        <taxon>Oryzinae</taxon>
        <taxon>Oryza</taxon>
    </lineage>
</organism>
<evidence type="ECO:0000313" key="2">
    <source>
        <dbReference type="EnsemblPlants" id="OMERI02G09570.1"/>
    </source>
</evidence>
<reference evidence="2" key="2">
    <citation type="submission" date="2018-05" db="EMBL/GenBank/DDBJ databases">
        <title>OmerRS3 (Oryza meridionalis Reference Sequence Version 3).</title>
        <authorList>
            <person name="Zhang J."/>
            <person name="Kudrna D."/>
            <person name="Lee S."/>
            <person name="Talag J."/>
            <person name="Welchert J."/>
            <person name="Wing R.A."/>
        </authorList>
    </citation>
    <scope>NUCLEOTIDE SEQUENCE [LARGE SCALE GENOMIC DNA]</scope>
    <source>
        <strain evidence="2">cv. OR44</strain>
    </source>
</reference>
<keyword evidence="3" id="KW-1185">Reference proteome</keyword>
<name>A0A0E0CHS6_9ORYZ</name>
<dbReference type="Proteomes" id="UP000008021">
    <property type="component" value="Chromosome 2"/>
</dbReference>
<evidence type="ECO:0000313" key="3">
    <source>
        <dbReference type="Proteomes" id="UP000008021"/>
    </source>
</evidence>
<accession>A0A0E0CHS6</accession>
<dbReference type="AlphaFoldDB" id="A0A0E0CHS6"/>
<dbReference type="EnsemblPlants" id="OMERI02G09570.1">
    <property type="protein sequence ID" value="OMERI02G09570.1"/>
    <property type="gene ID" value="OMERI02G09570"/>
</dbReference>
<dbReference type="HOGENOM" id="CLU_1597087_0_0_1"/>
<proteinExistence type="predicted"/>
<protein>
    <submittedName>
        <fullName evidence="2">Uncharacterized protein</fullName>
    </submittedName>
</protein>
<dbReference type="Gramene" id="OMERI02G09570.1">
    <property type="protein sequence ID" value="OMERI02G09570.1"/>
    <property type="gene ID" value="OMERI02G09570"/>
</dbReference>
<feature type="region of interest" description="Disordered" evidence="1">
    <location>
        <begin position="141"/>
        <end position="167"/>
    </location>
</feature>